<evidence type="ECO:0000313" key="22">
    <source>
        <dbReference type="Proteomes" id="UP000808349"/>
    </source>
</evidence>
<comment type="catalytic activity">
    <reaction evidence="1">
        <text>ATP + protein L-histidine = ADP + protein N-phospho-L-histidine.</text>
        <dbReference type="EC" id="2.7.13.3"/>
    </reaction>
</comment>
<dbReference type="InterPro" id="IPR050482">
    <property type="entry name" value="Sensor_HK_TwoCompSys"/>
</dbReference>
<evidence type="ECO:0000256" key="12">
    <source>
        <dbReference type="ARBA" id="ARBA00022777"/>
    </source>
</evidence>
<dbReference type="PROSITE" id="PS50109">
    <property type="entry name" value="HIS_KIN"/>
    <property type="match status" value="1"/>
</dbReference>
<feature type="domain" description="Histidine kinase" evidence="20">
    <location>
        <begin position="168"/>
        <end position="258"/>
    </location>
</feature>
<dbReference type="PRINTS" id="PR00344">
    <property type="entry name" value="BCTRLSENSOR"/>
</dbReference>
<dbReference type="Pfam" id="PF07730">
    <property type="entry name" value="HisKA_3"/>
    <property type="match status" value="1"/>
</dbReference>
<evidence type="ECO:0000256" key="15">
    <source>
        <dbReference type="ARBA" id="ARBA00023012"/>
    </source>
</evidence>
<dbReference type="CDD" id="cd16917">
    <property type="entry name" value="HATPase_UhpB-NarQ-NarX-like"/>
    <property type="match status" value="1"/>
</dbReference>
<evidence type="ECO:0000259" key="20">
    <source>
        <dbReference type="PROSITE" id="PS50109"/>
    </source>
</evidence>
<dbReference type="GO" id="GO:0051539">
    <property type="term" value="F:4 iron, 4 sulfur cluster binding"/>
    <property type="evidence" value="ECO:0007669"/>
    <property type="project" value="UniProtKB-KW"/>
</dbReference>
<evidence type="ECO:0000256" key="6">
    <source>
        <dbReference type="ARBA" id="ARBA00022485"/>
    </source>
</evidence>
<evidence type="ECO:0000256" key="7">
    <source>
        <dbReference type="ARBA" id="ARBA00022490"/>
    </source>
</evidence>
<dbReference type="Gene3D" id="1.20.5.1930">
    <property type="match status" value="1"/>
</dbReference>
<keyword evidence="7" id="KW-0963">Cytoplasm</keyword>
<evidence type="ECO:0000256" key="14">
    <source>
        <dbReference type="ARBA" id="ARBA00023004"/>
    </source>
</evidence>
<keyword evidence="12" id="KW-0418">Kinase</keyword>
<dbReference type="Pfam" id="PF02518">
    <property type="entry name" value="HATPase_c"/>
    <property type="match status" value="1"/>
</dbReference>
<gene>
    <name evidence="21" type="ORF">IPO85_07820</name>
</gene>
<evidence type="ECO:0000256" key="16">
    <source>
        <dbReference type="ARBA" id="ARBA00023014"/>
    </source>
</evidence>
<dbReference type="InterPro" id="IPR003594">
    <property type="entry name" value="HATPase_dom"/>
</dbReference>
<proteinExistence type="predicted"/>
<dbReference type="GO" id="GO:0005737">
    <property type="term" value="C:cytoplasm"/>
    <property type="evidence" value="ECO:0007669"/>
    <property type="project" value="UniProtKB-SubCell"/>
</dbReference>
<comment type="caution">
    <text evidence="21">The sequence shown here is derived from an EMBL/GenBank/DDBJ whole genome shotgun (WGS) entry which is preliminary data.</text>
</comment>
<keyword evidence="6" id="KW-0004">4Fe-4S</keyword>
<dbReference type="GO" id="GO:0046983">
    <property type="term" value="F:protein dimerization activity"/>
    <property type="evidence" value="ECO:0007669"/>
    <property type="project" value="InterPro"/>
</dbReference>
<evidence type="ECO:0000256" key="3">
    <source>
        <dbReference type="ARBA" id="ARBA00004496"/>
    </source>
</evidence>
<reference evidence="21 22" key="1">
    <citation type="submission" date="2020-10" db="EMBL/GenBank/DDBJ databases">
        <title>Connecting structure to function with the recovery of over 1000 high-quality activated sludge metagenome-assembled genomes encoding full-length rRNA genes using long-read sequencing.</title>
        <authorList>
            <person name="Singleton C.M."/>
            <person name="Petriglieri F."/>
            <person name="Kristensen J.M."/>
            <person name="Kirkegaard R.H."/>
            <person name="Michaelsen T.Y."/>
            <person name="Andersen M.H."/>
            <person name="Karst S.M."/>
            <person name="Dueholm M.S."/>
            <person name="Nielsen P.H."/>
            <person name="Albertsen M."/>
        </authorList>
    </citation>
    <scope>NUCLEOTIDE SEQUENCE [LARGE SCALE GENOMIC DNA]</scope>
    <source>
        <strain evidence="21">Ribe_18-Q3-R11-54_BAT3C.373</strain>
    </source>
</reference>
<evidence type="ECO:0000256" key="8">
    <source>
        <dbReference type="ARBA" id="ARBA00022553"/>
    </source>
</evidence>
<keyword evidence="8" id="KW-0597">Phosphoprotein</keyword>
<keyword evidence="15" id="KW-0902">Two-component regulatory system</keyword>
<dbReference type="EC" id="2.7.13.3" evidence="4"/>
<evidence type="ECO:0000313" key="21">
    <source>
        <dbReference type="EMBL" id="MBK9717406.1"/>
    </source>
</evidence>
<dbReference type="EMBL" id="JADKFW010000004">
    <property type="protein sequence ID" value="MBK9717406.1"/>
    <property type="molecule type" value="Genomic_DNA"/>
</dbReference>
<evidence type="ECO:0000256" key="18">
    <source>
        <dbReference type="ARBA" id="ARBA00030800"/>
    </source>
</evidence>
<evidence type="ECO:0000256" key="1">
    <source>
        <dbReference type="ARBA" id="ARBA00000085"/>
    </source>
</evidence>
<evidence type="ECO:0000256" key="13">
    <source>
        <dbReference type="ARBA" id="ARBA00022840"/>
    </source>
</evidence>
<keyword evidence="19" id="KW-0812">Transmembrane</keyword>
<dbReference type="Gene3D" id="3.30.565.10">
    <property type="entry name" value="Histidine kinase-like ATPase, C-terminal domain"/>
    <property type="match status" value="1"/>
</dbReference>
<evidence type="ECO:0000256" key="11">
    <source>
        <dbReference type="ARBA" id="ARBA00022741"/>
    </source>
</evidence>
<dbReference type="InterPro" id="IPR004358">
    <property type="entry name" value="Sig_transdc_His_kin-like_C"/>
</dbReference>
<keyword evidence="14" id="KW-0408">Iron</keyword>
<evidence type="ECO:0000256" key="10">
    <source>
        <dbReference type="ARBA" id="ARBA00022723"/>
    </source>
</evidence>
<dbReference type="Proteomes" id="UP000808349">
    <property type="component" value="Unassembled WGS sequence"/>
</dbReference>
<dbReference type="InterPro" id="IPR005467">
    <property type="entry name" value="His_kinase_dom"/>
</dbReference>
<dbReference type="GO" id="GO:0000155">
    <property type="term" value="F:phosphorelay sensor kinase activity"/>
    <property type="evidence" value="ECO:0007669"/>
    <property type="project" value="InterPro"/>
</dbReference>
<keyword evidence="9" id="KW-0808">Transferase</keyword>
<comment type="subcellular location">
    <subcellularLocation>
        <location evidence="3">Cytoplasm</location>
    </subcellularLocation>
</comment>
<keyword evidence="19" id="KW-1133">Transmembrane helix</keyword>
<dbReference type="InterPro" id="IPR036890">
    <property type="entry name" value="HATPase_C_sf"/>
</dbReference>
<keyword evidence="10" id="KW-0479">Metal-binding</keyword>
<organism evidence="21 22">
    <name type="scientific">Candidatus Defluviibacterium haderslevense</name>
    <dbReference type="NCBI Taxonomy" id="2981993"/>
    <lineage>
        <taxon>Bacteria</taxon>
        <taxon>Pseudomonadati</taxon>
        <taxon>Bacteroidota</taxon>
        <taxon>Saprospiria</taxon>
        <taxon>Saprospirales</taxon>
        <taxon>Saprospiraceae</taxon>
        <taxon>Candidatus Defluviibacterium</taxon>
    </lineage>
</organism>
<dbReference type="PANTHER" id="PTHR24421:SF10">
    <property type="entry name" value="NITRATE_NITRITE SENSOR PROTEIN NARQ"/>
    <property type="match status" value="1"/>
</dbReference>
<dbReference type="PANTHER" id="PTHR24421">
    <property type="entry name" value="NITRATE/NITRITE SENSOR PROTEIN NARX-RELATED"/>
    <property type="match status" value="1"/>
</dbReference>
<comment type="function">
    <text evidence="17">Member of the two-component regulatory system NreB/NreC involved in the control of dissimilatory nitrate/nitrite reduction in response to oxygen. NreB functions as a direct oxygen sensor histidine kinase which is autophosphorylated, in the absence of oxygen, probably at the conserved histidine residue, and transfers its phosphate group probably to a conserved aspartate residue of NreC. NreB/NreC activates the expression of the nitrate (narGHJI) and nitrite (nir) reductase operons, as well as the putative nitrate transporter gene narT.</text>
</comment>
<accession>A0A9D7S8L8</accession>
<feature type="transmembrane region" description="Helical" evidence="19">
    <location>
        <begin position="6"/>
        <end position="31"/>
    </location>
</feature>
<comment type="cofactor">
    <cofactor evidence="2">
        <name>[4Fe-4S] cluster</name>
        <dbReference type="ChEBI" id="CHEBI:49883"/>
    </cofactor>
</comment>
<name>A0A9D7S8L8_9BACT</name>
<dbReference type="GO" id="GO:0005524">
    <property type="term" value="F:ATP binding"/>
    <property type="evidence" value="ECO:0007669"/>
    <property type="project" value="UniProtKB-KW"/>
</dbReference>
<protein>
    <recommendedName>
        <fullName evidence="5">Oxygen sensor histidine kinase NreB</fullName>
        <ecNumber evidence="4">2.7.13.3</ecNumber>
    </recommendedName>
    <alternativeName>
        <fullName evidence="18">Nitrogen regulation protein B</fullName>
    </alternativeName>
</protein>
<keyword evidence="11" id="KW-0547">Nucleotide-binding</keyword>
<dbReference type="InterPro" id="IPR011712">
    <property type="entry name" value="Sig_transdc_His_kin_sub3_dim/P"/>
</dbReference>
<keyword evidence="13" id="KW-0067">ATP-binding</keyword>
<sequence length="258" mass="29659">MYEKDLVFGIVLSCSVFCALTVVLVLFYLYYQKNKNKYIKDKEDAELRHKNALMQSELEIQEQTLKHIGYELHDNIGQLITVAKIHSNALTKLYPTEHSLQAYDAISQALEELRALSKVLDHSQWIQESFEHILLRDRRRINQLGSMECIVSREGEEPIIDSNIKIIIYRMIQEIITNAIKHSQCSILNIQMIFRPDLICFHISDNGIGFKMDDVKSNPNSGSGLLHILQRIKVIGGSIDIISNLEQGTLFKITYPIK</sequence>
<dbReference type="GO" id="GO:0046872">
    <property type="term" value="F:metal ion binding"/>
    <property type="evidence" value="ECO:0007669"/>
    <property type="project" value="UniProtKB-KW"/>
</dbReference>
<evidence type="ECO:0000256" key="17">
    <source>
        <dbReference type="ARBA" id="ARBA00024827"/>
    </source>
</evidence>
<evidence type="ECO:0000256" key="4">
    <source>
        <dbReference type="ARBA" id="ARBA00012438"/>
    </source>
</evidence>
<keyword evidence="16" id="KW-0411">Iron-sulfur</keyword>
<dbReference type="SUPFAM" id="SSF55874">
    <property type="entry name" value="ATPase domain of HSP90 chaperone/DNA topoisomerase II/histidine kinase"/>
    <property type="match status" value="1"/>
</dbReference>
<evidence type="ECO:0000256" key="9">
    <source>
        <dbReference type="ARBA" id="ARBA00022679"/>
    </source>
</evidence>
<evidence type="ECO:0000256" key="2">
    <source>
        <dbReference type="ARBA" id="ARBA00001966"/>
    </source>
</evidence>
<dbReference type="AlphaFoldDB" id="A0A9D7S8L8"/>
<keyword evidence="19" id="KW-0472">Membrane</keyword>
<evidence type="ECO:0000256" key="19">
    <source>
        <dbReference type="SAM" id="Phobius"/>
    </source>
</evidence>
<evidence type="ECO:0000256" key="5">
    <source>
        <dbReference type="ARBA" id="ARBA00017322"/>
    </source>
</evidence>
<dbReference type="GO" id="GO:0016020">
    <property type="term" value="C:membrane"/>
    <property type="evidence" value="ECO:0007669"/>
    <property type="project" value="InterPro"/>
</dbReference>